<keyword evidence="3" id="KW-1185">Reference proteome</keyword>
<dbReference type="OrthoDB" id="274691at2759"/>
<comment type="similarity">
    <text evidence="1">Belongs to the EFR3 family.</text>
</comment>
<proteinExistence type="inferred from homology"/>
<dbReference type="PANTHER" id="PTHR47766">
    <property type="entry name" value="PROTEIN EFR3"/>
    <property type="match status" value="1"/>
</dbReference>
<dbReference type="InterPro" id="IPR039786">
    <property type="entry name" value="EFR3"/>
</dbReference>
<dbReference type="InterPro" id="IPR016024">
    <property type="entry name" value="ARM-type_fold"/>
</dbReference>
<dbReference type="EMBL" id="KN824310">
    <property type="protein sequence ID" value="KIM25939.1"/>
    <property type="molecule type" value="Genomic_DNA"/>
</dbReference>
<evidence type="ECO:0000313" key="2">
    <source>
        <dbReference type="EMBL" id="KIM25939.1"/>
    </source>
</evidence>
<sequence length="808" mass="89144">MSSLFSAFIPNHVKLVNACYPSSSALLASDSTCEPLAQELSQLVSYASSRARRLVKLSRVLEQRAGAEARKAGEGNARARVQLLVTLSIFKALANECRRDIDVFSTALLSTTKDSLACLPKDLKLQARVANLFAIWAAYTNGNLIGPDKRCTNYYIYILKIFQDRCTVTGKDLEPASGTQMIGLAAITAVISSNAFFLSREHLSKQVAIVISALLHTLHEADSIITEESKVVSADPSATVSRVPSHPLMNRRAASIHTDVDGEHGPERSDVVNASLRAFQALLRICNTAQVSIIFDSILQHIDQNNLWENAAVGKWYAEHVIEWTRYQYRYSVPTLLVDKLLGIQDSPSSAKHLAIVEMLTFIFTSPIPLINLSILDIISSLVTVLLRRISIGLNDPLLLPLVECVSSLGTHVYYADQIPDLTEHIVDRIAVVQTNGLAMQGQSCEGPAREVALRCLVSCLSGIPKAADTYAAQSSAKLMEDHFGIDNSISIGTRATQRNKVEPEAWQETLTLLCEPNYATRAMYARGLAAFIRKEIEQEPFVQCKEKDVVEVTEGSRRYNVEVVVNPELVASLGSSYLNTNSISRFLNALYAVAFSLAMASWNSESKAIKAQPSPKDKQDEKQPTMLNRLTGDQIPKPTLSDFSLLLQILTCTFQRVPCRAVLTGVPMILALAHSSRELEDATHHAGRLRAIREVLCHLWIVIGEVWDIPDIVKRAHTALTALRQTILPPLSDVSPTRLNLSEEPVHFPSLVDPLWPKSRGMADTGLSFAQLTRSAKLQAITGLNEYELSRRLRMEWTVEGAVKDCE</sequence>
<evidence type="ECO:0000313" key="3">
    <source>
        <dbReference type="Proteomes" id="UP000054097"/>
    </source>
</evidence>
<reference evidence="2 3" key="1">
    <citation type="submission" date="2014-04" db="EMBL/GenBank/DDBJ databases">
        <authorList>
            <consortium name="DOE Joint Genome Institute"/>
            <person name="Kuo A."/>
            <person name="Zuccaro A."/>
            <person name="Kohler A."/>
            <person name="Nagy L.G."/>
            <person name="Floudas D."/>
            <person name="Copeland A."/>
            <person name="Barry K.W."/>
            <person name="Cichocki N."/>
            <person name="Veneault-Fourrey C."/>
            <person name="LaButti K."/>
            <person name="Lindquist E.A."/>
            <person name="Lipzen A."/>
            <person name="Lundell T."/>
            <person name="Morin E."/>
            <person name="Murat C."/>
            <person name="Sun H."/>
            <person name="Tunlid A."/>
            <person name="Henrissat B."/>
            <person name="Grigoriev I.V."/>
            <person name="Hibbett D.S."/>
            <person name="Martin F."/>
            <person name="Nordberg H.P."/>
            <person name="Cantor M.N."/>
            <person name="Hua S.X."/>
        </authorList>
    </citation>
    <scope>NUCLEOTIDE SEQUENCE [LARGE SCALE GENOMIC DNA]</scope>
    <source>
        <strain evidence="2 3">MAFF 305830</strain>
    </source>
</reference>
<dbReference type="PANTHER" id="PTHR47766:SF1">
    <property type="entry name" value="PROTEIN EFR3"/>
    <property type="match status" value="1"/>
</dbReference>
<organism evidence="2 3">
    <name type="scientific">Serendipita vermifera MAFF 305830</name>
    <dbReference type="NCBI Taxonomy" id="933852"/>
    <lineage>
        <taxon>Eukaryota</taxon>
        <taxon>Fungi</taxon>
        <taxon>Dikarya</taxon>
        <taxon>Basidiomycota</taxon>
        <taxon>Agaricomycotina</taxon>
        <taxon>Agaricomycetes</taxon>
        <taxon>Sebacinales</taxon>
        <taxon>Serendipitaceae</taxon>
        <taxon>Serendipita</taxon>
    </lineage>
</organism>
<dbReference type="Pfam" id="PF21072">
    <property type="entry name" value="EFR3"/>
    <property type="match status" value="1"/>
</dbReference>
<evidence type="ECO:0000256" key="1">
    <source>
        <dbReference type="ARBA" id="ARBA00010216"/>
    </source>
</evidence>
<reference evidence="3" key="2">
    <citation type="submission" date="2015-01" db="EMBL/GenBank/DDBJ databases">
        <title>Evolutionary Origins and Diversification of the Mycorrhizal Mutualists.</title>
        <authorList>
            <consortium name="DOE Joint Genome Institute"/>
            <consortium name="Mycorrhizal Genomics Consortium"/>
            <person name="Kohler A."/>
            <person name="Kuo A."/>
            <person name="Nagy L.G."/>
            <person name="Floudas D."/>
            <person name="Copeland A."/>
            <person name="Barry K.W."/>
            <person name="Cichocki N."/>
            <person name="Veneault-Fourrey C."/>
            <person name="LaButti K."/>
            <person name="Lindquist E.A."/>
            <person name="Lipzen A."/>
            <person name="Lundell T."/>
            <person name="Morin E."/>
            <person name="Murat C."/>
            <person name="Riley R."/>
            <person name="Ohm R."/>
            <person name="Sun H."/>
            <person name="Tunlid A."/>
            <person name="Henrissat B."/>
            <person name="Grigoriev I.V."/>
            <person name="Hibbett D.S."/>
            <person name="Martin F."/>
        </authorList>
    </citation>
    <scope>NUCLEOTIDE SEQUENCE [LARGE SCALE GENOMIC DNA]</scope>
    <source>
        <strain evidence="3">MAFF 305830</strain>
    </source>
</reference>
<dbReference type="HOGENOM" id="CLU_007481_0_0_1"/>
<accession>A0A0C3B156</accession>
<name>A0A0C3B156_SERVB</name>
<dbReference type="SUPFAM" id="SSF48371">
    <property type="entry name" value="ARM repeat"/>
    <property type="match status" value="1"/>
</dbReference>
<dbReference type="AlphaFoldDB" id="A0A0C3B156"/>
<gene>
    <name evidence="2" type="ORF">M408DRAFT_202553</name>
</gene>
<dbReference type="GO" id="GO:0072659">
    <property type="term" value="P:protein localization to plasma membrane"/>
    <property type="evidence" value="ECO:0007669"/>
    <property type="project" value="InterPro"/>
</dbReference>
<dbReference type="STRING" id="933852.A0A0C3B156"/>
<protein>
    <submittedName>
        <fullName evidence="2">Uncharacterized protein</fullName>
    </submittedName>
</protein>
<dbReference type="InterPro" id="IPR049150">
    <property type="entry name" value="EFR3_HEAT-like_rpt"/>
</dbReference>
<dbReference type="Proteomes" id="UP000054097">
    <property type="component" value="Unassembled WGS sequence"/>
</dbReference>